<dbReference type="InParanoid" id="A0A2S8STD5"/>
<reference evidence="2 3" key="1">
    <citation type="journal article" date="2018" name="Syst. Appl. Microbiol.">
        <title>Abditibacterium utsteinense sp. nov., the first cultivated member of candidate phylum FBP, isolated from ice-free Antarctic soil samples.</title>
        <authorList>
            <person name="Tahon G."/>
            <person name="Tytgat B."/>
            <person name="Lebbe L."/>
            <person name="Carlier A."/>
            <person name="Willems A."/>
        </authorList>
    </citation>
    <scope>NUCLEOTIDE SEQUENCE [LARGE SCALE GENOMIC DNA]</scope>
    <source>
        <strain evidence="2 3">LMG 29911</strain>
    </source>
</reference>
<keyword evidence="1" id="KW-0812">Transmembrane</keyword>
<organism evidence="2 3">
    <name type="scientific">Abditibacterium utsteinense</name>
    <dbReference type="NCBI Taxonomy" id="1960156"/>
    <lineage>
        <taxon>Bacteria</taxon>
        <taxon>Pseudomonadati</taxon>
        <taxon>Abditibacteriota</taxon>
        <taxon>Abditibacteriia</taxon>
        <taxon>Abditibacteriales</taxon>
        <taxon>Abditibacteriaceae</taxon>
        <taxon>Abditibacterium</taxon>
    </lineage>
</organism>
<feature type="transmembrane region" description="Helical" evidence="1">
    <location>
        <begin position="6"/>
        <end position="25"/>
    </location>
</feature>
<gene>
    <name evidence="2" type="ORF">B1R32_10782</name>
</gene>
<protein>
    <submittedName>
        <fullName evidence="2">Uncharacterized protein</fullName>
    </submittedName>
</protein>
<evidence type="ECO:0000313" key="3">
    <source>
        <dbReference type="Proteomes" id="UP000237684"/>
    </source>
</evidence>
<evidence type="ECO:0000313" key="2">
    <source>
        <dbReference type="EMBL" id="PQV64057.1"/>
    </source>
</evidence>
<name>A0A2S8STD5_9BACT</name>
<feature type="transmembrane region" description="Helical" evidence="1">
    <location>
        <begin position="37"/>
        <end position="57"/>
    </location>
</feature>
<feature type="transmembrane region" description="Helical" evidence="1">
    <location>
        <begin position="91"/>
        <end position="112"/>
    </location>
</feature>
<dbReference type="RefSeq" id="WP_123580540.1">
    <property type="nucleotide sequence ID" value="NZ_NIGF01000007.1"/>
</dbReference>
<dbReference type="EMBL" id="NIGF01000007">
    <property type="protein sequence ID" value="PQV64057.1"/>
    <property type="molecule type" value="Genomic_DNA"/>
</dbReference>
<feature type="transmembrane region" description="Helical" evidence="1">
    <location>
        <begin position="63"/>
        <end position="84"/>
    </location>
</feature>
<dbReference type="AlphaFoldDB" id="A0A2S8STD5"/>
<feature type="transmembrane region" description="Helical" evidence="1">
    <location>
        <begin position="132"/>
        <end position="153"/>
    </location>
</feature>
<comment type="caution">
    <text evidence="2">The sequence shown here is derived from an EMBL/GenBank/DDBJ whole genome shotgun (WGS) entry which is preliminary data.</text>
</comment>
<accession>A0A2S8STD5</accession>
<sequence>MSPFTILLGWLMAASAVGGFIYLLFRGIEKVNNRVLLVPGAVLIAAFLFSAIWNPSYESSKTWFSWGAGLFFVCVIGACGHLLSGGRSSHFFGALMFMVTATFFGGFISQIFPIVVSYREAINYRQFSIQTTLLLLDVVLLSIAFMPFLIWAVNSLKLRPGIDKHFDE</sequence>
<evidence type="ECO:0000256" key="1">
    <source>
        <dbReference type="SAM" id="Phobius"/>
    </source>
</evidence>
<proteinExistence type="predicted"/>
<dbReference type="Proteomes" id="UP000237684">
    <property type="component" value="Unassembled WGS sequence"/>
</dbReference>
<keyword evidence="1" id="KW-1133">Transmembrane helix</keyword>
<keyword evidence="3" id="KW-1185">Reference proteome</keyword>
<keyword evidence="1" id="KW-0472">Membrane</keyword>